<evidence type="ECO:0000313" key="2">
    <source>
        <dbReference type="Proteomes" id="UP001608902"/>
    </source>
</evidence>
<name>A0ABD6EM96_9BILA</name>
<accession>A0ABD6EM96</accession>
<organism evidence="1 2">
    <name type="scientific">Gnathostoma spinigerum</name>
    <dbReference type="NCBI Taxonomy" id="75299"/>
    <lineage>
        <taxon>Eukaryota</taxon>
        <taxon>Metazoa</taxon>
        <taxon>Ecdysozoa</taxon>
        <taxon>Nematoda</taxon>
        <taxon>Chromadorea</taxon>
        <taxon>Rhabditida</taxon>
        <taxon>Spirurina</taxon>
        <taxon>Gnathostomatomorpha</taxon>
        <taxon>Gnathostomatoidea</taxon>
        <taxon>Gnathostomatidae</taxon>
        <taxon>Gnathostoma</taxon>
    </lineage>
</organism>
<comment type="caution">
    <text evidence="1">The sequence shown here is derived from an EMBL/GenBank/DDBJ whole genome shotgun (WGS) entry which is preliminary data.</text>
</comment>
<protein>
    <submittedName>
        <fullName evidence="1">Uncharacterized protein</fullName>
    </submittedName>
</protein>
<proteinExistence type="predicted"/>
<evidence type="ECO:0000313" key="1">
    <source>
        <dbReference type="EMBL" id="MFH4981003.1"/>
    </source>
</evidence>
<gene>
    <name evidence="1" type="ORF">AB6A40_007712</name>
</gene>
<dbReference type="Proteomes" id="UP001608902">
    <property type="component" value="Unassembled WGS sequence"/>
</dbReference>
<reference evidence="1 2" key="1">
    <citation type="submission" date="2024-08" db="EMBL/GenBank/DDBJ databases">
        <title>Gnathostoma spinigerum genome.</title>
        <authorList>
            <person name="Gonzalez-Bertolin B."/>
            <person name="Monzon S."/>
            <person name="Zaballos A."/>
            <person name="Jimenez P."/>
            <person name="Dekumyoy P."/>
            <person name="Varona S."/>
            <person name="Cuesta I."/>
            <person name="Sumanam S."/>
            <person name="Adisakwattana P."/>
            <person name="Gasser R.B."/>
            <person name="Hernandez-Gonzalez A."/>
            <person name="Young N.D."/>
            <person name="Perteguer M.J."/>
        </authorList>
    </citation>
    <scope>NUCLEOTIDE SEQUENCE [LARGE SCALE GENOMIC DNA]</scope>
    <source>
        <strain evidence="1">AL3</strain>
        <tissue evidence="1">Liver</tissue>
    </source>
</reference>
<keyword evidence="2" id="KW-1185">Reference proteome</keyword>
<dbReference type="AlphaFoldDB" id="A0ABD6EM96"/>
<dbReference type="EMBL" id="JBGFUD010006448">
    <property type="protein sequence ID" value="MFH4981003.1"/>
    <property type="molecule type" value="Genomic_DNA"/>
</dbReference>
<sequence length="209" mass="23896">MIVDGCNNYESDKIYLTKNSDEFLGTIINDLEEDEVLNLGVCITNYDGFGSDPKRDSQYVRPPNVLPIWCTVKQEVVKYEDLERLKMNLKYNTTILVGRKMSHVGNEEKPKRVVTLCHFIIDKKDITPLRLTKPPTTTTTTTTTTAPSTTRFEVHYDDEGNKEKSTGDLKEEVTITTTVEVSASKCYPQRLSVIFLTFLSMHQTLFWIV</sequence>